<dbReference type="AlphaFoldDB" id="A0AAD9FRB1"/>
<evidence type="ECO:0000256" key="3">
    <source>
        <dbReference type="ARBA" id="ARBA00022475"/>
    </source>
</evidence>
<dbReference type="InterPro" id="IPR004680">
    <property type="entry name" value="Cit_transptr-like_dom"/>
</dbReference>
<feature type="compositionally biased region" description="Polar residues" evidence="7">
    <location>
        <begin position="441"/>
        <end position="451"/>
    </location>
</feature>
<keyword evidence="2" id="KW-0813">Transport</keyword>
<dbReference type="EMBL" id="JAODAN010000004">
    <property type="protein sequence ID" value="KAK1924627.1"/>
    <property type="molecule type" value="Genomic_DNA"/>
</dbReference>
<feature type="transmembrane region" description="Helical" evidence="8">
    <location>
        <begin position="551"/>
        <end position="575"/>
    </location>
</feature>
<feature type="transmembrane region" description="Helical" evidence="8">
    <location>
        <begin position="99"/>
        <end position="121"/>
    </location>
</feature>
<evidence type="ECO:0000256" key="2">
    <source>
        <dbReference type="ARBA" id="ARBA00022448"/>
    </source>
</evidence>
<feature type="transmembrane region" description="Helical" evidence="8">
    <location>
        <begin position="295"/>
        <end position="317"/>
    </location>
</feature>
<evidence type="ECO:0000256" key="4">
    <source>
        <dbReference type="ARBA" id="ARBA00022692"/>
    </source>
</evidence>
<name>A0AAD9FRB1_PAPLA</name>
<evidence type="ECO:0000313" key="10">
    <source>
        <dbReference type="EMBL" id="KAK1924627.1"/>
    </source>
</evidence>
<feature type="transmembrane region" description="Helical" evidence="8">
    <location>
        <begin position="12"/>
        <end position="33"/>
    </location>
</feature>
<feature type="transmembrane region" description="Helical" evidence="8">
    <location>
        <begin position="218"/>
        <end position="237"/>
    </location>
</feature>
<reference evidence="10" key="1">
    <citation type="submission" date="2023-02" db="EMBL/GenBank/DDBJ databases">
        <title>Identification and recombinant expression of a fungal hydrolase from Papiliotrema laurentii that hydrolyzes apple cutin and clears colloidal polyester polyurethane.</title>
        <authorList>
            <consortium name="DOE Joint Genome Institute"/>
            <person name="Roman V.A."/>
            <person name="Bojanowski C."/>
            <person name="Crable B.R."/>
            <person name="Wagner D.N."/>
            <person name="Hung C.S."/>
            <person name="Nadeau L.J."/>
            <person name="Schratz L."/>
            <person name="Haridas S."/>
            <person name="Pangilinan J."/>
            <person name="Lipzen A."/>
            <person name="Na H."/>
            <person name="Yan M."/>
            <person name="Ng V."/>
            <person name="Grigoriev I.V."/>
            <person name="Spatafora J.W."/>
            <person name="Barlow D."/>
            <person name="Biffinger J."/>
            <person name="Kelley-Loughnane N."/>
            <person name="Varaljay V.A."/>
            <person name="Crookes-Goodson W.J."/>
        </authorList>
    </citation>
    <scope>NUCLEOTIDE SEQUENCE</scope>
    <source>
        <strain evidence="10">5307AH</strain>
    </source>
</reference>
<dbReference type="Proteomes" id="UP001182556">
    <property type="component" value="Unassembled WGS sequence"/>
</dbReference>
<feature type="transmembrane region" description="Helical" evidence="8">
    <location>
        <begin position="596"/>
        <end position="623"/>
    </location>
</feature>
<dbReference type="GO" id="GO:0055085">
    <property type="term" value="P:transmembrane transport"/>
    <property type="evidence" value="ECO:0007669"/>
    <property type="project" value="InterPro"/>
</dbReference>
<gene>
    <name evidence="10" type="ORF">DB88DRAFT_486224</name>
</gene>
<feature type="transmembrane region" description="Helical" evidence="8">
    <location>
        <begin position="643"/>
        <end position="666"/>
    </location>
</feature>
<comment type="caution">
    <text evidence="10">The sequence shown here is derived from an EMBL/GenBank/DDBJ whole genome shotgun (WGS) entry which is preliminary data.</text>
</comment>
<evidence type="ECO:0000256" key="6">
    <source>
        <dbReference type="ARBA" id="ARBA00023136"/>
    </source>
</evidence>
<feature type="transmembrane region" description="Helical" evidence="8">
    <location>
        <begin position="270"/>
        <end position="289"/>
    </location>
</feature>
<evidence type="ECO:0000256" key="5">
    <source>
        <dbReference type="ARBA" id="ARBA00022989"/>
    </source>
</evidence>
<dbReference type="Pfam" id="PF03600">
    <property type="entry name" value="CitMHS"/>
    <property type="match status" value="1"/>
</dbReference>
<evidence type="ECO:0000256" key="7">
    <source>
        <dbReference type="SAM" id="MobiDB-lite"/>
    </source>
</evidence>
<proteinExistence type="predicted"/>
<keyword evidence="5 8" id="KW-1133">Transmembrane helix</keyword>
<dbReference type="PANTHER" id="PTHR43302:SF5">
    <property type="entry name" value="TRANSPORTER ARSB-RELATED"/>
    <property type="match status" value="1"/>
</dbReference>
<dbReference type="PANTHER" id="PTHR43302">
    <property type="entry name" value="TRANSPORTER ARSB-RELATED"/>
    <property type="match status" value="1"/>
</dbReference>
<sequence length="668" mass="73028">MDDTREIDARSIVTLIVFIIVNVLVIYPLPIPIPVPRALSSRFGSSRQASSESRWTVRTVHLGLEVAPVVGVLLLLASTCIPGSVIADGIVGSEGVKPYDIMTLFLCFAYISLSLDATGLLRYLAFLVGNKYSSSGSRLYFAFYAFFALTGMFIGNDPLILSGTPFLVYFTDHASIVHPQGYLFTHFQISNLVSALLVSSNPTNLVLTSAFKISFLKYSAWTALPTVAAAIILYPLLRFYTFNNPRLIPPRLSPPHVDASKALNDKWGGIFGSTVFGITIVLLVGLSAGGQLEHYSWTGVWIVVLPAAVAVFTWDCVGDLRDPGRRERAVQHEREIAEMPRPAQETLEMGKLDPSAVVSRSADQVFKPVDEVQRGVPQSEQSDFVSEKQTMQGDAPSESTQSQGLDRPDGSEGNPGVRDCIPKPGTAIMTEGLAPGEKTKSTAVPDSTTDTIDGADRPVEQSMVSAKAEPRPETAPFPTFSIFNIPPLNLFAKRFPTPTYTLRRMPWTLVPFAFSMFILVEGLQHTGWIRVFGKWWAAWVRADSTGVAGSVWLMGTLSVLGCNVFGTNIGATILLSRVLQYWQQTTNGVSNRTLYGAVYALAVGSNFGAYSFVFSASLAGLLWRTILAQKDRFVTQKEFLQYNWLPVIVTMIVGCLIVAGEVCVIYKD</sequence>
<keyword evidence="3" id="KW-1003">Cell membrane</keyword>
<keyword evidence="4 8" id="KW-0812">Transmembrane</keyword>
<keyword evidence="11" id="KW-1185">Reference proteome</keyword>
<organism evidence="10 11">
    <name type="scientific">Papiliotrema laurentii</name>
    <name type="common">Cryptococcus laurentii</name>
    <dbReference type="NCBI Taxonomy" id="5418"/>
    <lineage>
        <taxon>Eukaryota</taxon>
        <taxon>Fungi</taxon>
        <taxon>Dikarya</taxon>
        <taxon>Basidiomycota</taxon>
        <taxon>Agaricomycotina</taxon>
        <taxon>Tremellomycetes</taxon>
        <taxon>Tremellales</taxon>
        <taxon>Rhynchogastremaceae</taxon>
        <taxon>Papiliotrema</taxon>
    </lineage>
</organism>
<evidence type="ECO:0000259" key="9">
    <source>
        <dbReference type="Pfam" id="PF03600"/>
    </source>
</evidence>
<feature type="domain" description="Citrate transporter-like" evidence="9">
    <location>
        <begin position="65"/>
        <end position="287"/>
    </location>
</feature>
<feature type="region of interest" description="Disordered" evidence="7">
    <location>
        <begin position="368"/>
        <end position="455"/>
    </location>
</feature>
<feature type="transmembrane region" description="Helical" evidence="8">
    <location>
        <begin position="509"/>
        <end position="531"/>
    </location>
</feature>
<evidence type="ECO:0000256" key="1">
    <source>
        <dbReference type="ARBA" id="ARBA00004651"/>
    </source>
</evidence>
<accession>A0AAD9FRB1</accession>
<feature type="transmembrane region" description="Helical" evidence="8">
    <location>
        <begin position="141"/>
        <end position="169"/>
    </location>
</feature>
<evidence type="ECO:0000313" key="11">
    <source>
        <dbReference type="Proteomes" id="UP001182556"/>
    </source>
</evidence>
<feature type="compositionally biased region" description="Polar residues" evidence="7">
    <location>
        <begin position="376"/>
        <end position="404"/>
    </location>
</feature>
<dbReference type="GO" id="GO:0005886">
    <property type="term" value="C:plasma membrane"/>
    <property type="evidence" value="ECO:0007669"/>
    <property type="project" value="UniProtKB-SubCell"/>
</dbReference>
<evidence type="ECO:0000256" key="8">
    <source>
        <dbReference type="SAM" id="Phobius"/>
    </source>
</evidence>
<protein>
    <recommendedName>
        <fullName evidence="9">Citrate transporter-like domain-containing protein</fullName>
    </recommendedName>
</protein>
<comment type="subcellular location">
    <subcellularLocation>
        <location evidence="1">Cell membrane</location>
        <topology evidence="1">Multi-pass membrane protein</topology>
    </subcellularLocation>
</comment>
<keyword evidence="6 8" id="KW-0472">Membrane</keyword>